<feature type="region of interest" description="Disordered" evidence="1">
    <location>
        <begin position="78"/>
        <end position="100"/>
    </location>
</feature>
<keyword evidence="2" id="KW-0689">Ribosomal protein</keyword>
<reference evidence="2" key="1">
    <citation type="submission" date="2014-11" db="EMBL/GenBank/DDBJ databases">
        <authorList>
            <person name="Geib S."/>
        </authorList>
    </citation>
    <scope>NUCLEOTIDE SEQUENCE</scope>
</reference>
<evidence type="ECO:0000313" key="2">
    <source>
        <dbReference type="EMBL" id="JAD02809.1"/>
    </source>
</evidence>
<evidence type="ECO:0000256" key="1">
    <source>
        <dbReference type="SAM" id="MobiDB-lite"/>
    </source>
</evidence>
<proteinExistence type="predicted"/>
<feature type="region of interest" description="Disordered" evidence="1">
    <location>
        <begin position="1"/>
        <end position="25"/>
    </location>
</feature>
<feature type="non-terminal residue" evidence="2">
    <location>
        <position position="1"/>
    </location>
</feature>
<feature type="compositionally biased region" description="Polar residues" evidence="1">
    <location>
        <begin position="85"/>
        <end position="100"/>
    </location>
</feature>
<dbReference type="GO" id="GO:0005840">
    <property type="term" value="C:ribosome"/>
    <property type="evidence" value="ECO:0007669"/>
    <property type="project" value="UniProtKB-KW"/>
</dbReference>
<sequence length="100" mass="11286">CDEPTVNVDNADSRNEKRTSESTEREIFKHCDDPRVNVNKAENKPETILSLTEQLVAETKTNWQARNETTHTQKIVTGVKRRQSNDSIPTSSTAACTKLK</sequence>
<dbReference type="EMBL" id="GBXI01011483">
    <property type="protein sequence ID" value="JAD02809.1"/>
    <property type="molecule type" value="Transcribed_RNA"/>
</dbReference>
<protein>
    <submittedName>
        <fullName evidence="2">50S ribosomal protein L21</fullName>
    </submittedName>
</protein>
<keyword evidence="2" id="KW-0687">Ribonucleoprotein</keyword>
<organism evidence="2">
    <name type="scientific">Zeugodacus cucurbitae</name>
    <name type="common">Melon fruit fly</name>
    <name type="synonym">Bactrocera cucurbitae</name>
    <dbReference type="NCBI Taxonomy" id="28588"/>
    <lineage>
        <taxon>Eukaryota</taxon>
        <taxon>Metazoa</taxon>
        <taxon>Ecdysozoa</taxon>
        <taxon>Arthropoda</taxon>
        <taxon>Hexapoda</taxon>
        <taxon>Insecta</taxon>
        <taxon>Pterygota</taxon>
        <taxon>Neoptera</taxon>
        <taxon>Endopterygota</taxon>
        <taxon>Diptera</taxon>
        <taxon>Brachycera</taxon>
        <taxon>Muscomorpha</taxon>
        <taxon>Tephritoidea</taxon>
        <taxon>Tephritidae</taxon>
        <taxon>Zeugodacus</taxon>
        <taxon>Zeugodacus</taxon>
    </lineage>
</organism>
<gene>
    <name evidence="2" type="primary">rplU_1</name>
    <name evidence="2" type="ORF">g.34031</name>
</gene>
<dbReference type="AlphaFoldDB" id="A0A0A1WUV2"/>
<reference evidence="2" key="2">
    <citation type="journal article" date="2015" name="Gigascience">
        <title>Reconstructing a comprehensive transcriptome assembly of a white-pupal translocated strain of the pest fruit fly Bactrocera cucurbitae.</title>
        <authorList>
            <person name="Sim S.B."/>
            <person name="Calla B."/>
            <person name="Hall B."/>
            <person name="DeRego T."/>
            <person name="Geib S.M."/>
        </authorList>
    </citation>
    <scope>NUCLEOTIDE SEQUENCE</scope>
</reference>
<name>A0A0A1WUV2_ZEUCU</name>
<feature type="compositionally biased region" description="Basic and acidic residues" evidence="1">
    <location>
        <begin position="11"/>
        <end position="25"/>
    </location>
</feature>
<accession>A0A0A1WUV2</accession>